<dbReference type="InterPro" id="IPR005025">
    <property type="entry name" value="FMN_Rdtase-like_dom"/>
</dbReference>
<dbReference type="GO" id="GO:0016491">
    <property type="term" value="F:oxidoreductase activity"/>
    <property type="evidence" value="ECO:0007669"/>
    <property type="project" value="InterPro"/>
</dbReference>
<evidence type="ECO:0000259" key="6">
    <source>
        <dbReference type="Pfam" id="PF03358"/>
    </source>
</evidence>
<dbReference type="PANTHER" id="PTHR43278">
    <property type="entry name" value="NAD(P)H-DEPENDENT FMN-CONTAINING OXIDOREDUCTASE YWQN-RELATED"/>
    <property type="match status" value="1"/>
</dbReference>
<dbReference type="Gene3D" id="3.40.50.360">
    <property type="match status" value="1"/>
</dbReference>
<evidence type="ECO:0000256" key="4">
    <source>
        <dbReference type="ARBA" id="ARBA00022643"/>
    </source>
</evidence>
<dbReference type="Pfam" id="PF03358">
    <property type="entry name" value="FMN_red"/>
    <property type="match status" value="1"/>
</dbReference>
<evidence type="ECO:0000313" key="8">
    <source>
        <dbReference type="Proteomes" id="UP000008680"/>
    </source>
</evidence>
<comment type="similarity">
    <text evidence="5">Belongs to the SsuE family. Isf subfamily.</text>
</comment>
<dbReference type="eggNOG" id="arCOG02573">
    <property type="taxonomic scope" value="Archaea"/>
</dbReference>
<keyword evidence="3" id="KW-0285">Flavoprotein</keyword>
<gene>
    <name evidence="7" type="ordered locus">mru_1609</name>
</gene>
<feature type="domain" description="NADPH-dependent FMN reductase-like" evidence="6">
    <location>
        <begin position="1"/>
        <end position="155"/>
    </location>
</feature>
<name>D3E4R5_METRM</name>
<dbReference type="STRING" id="634498.mru_1609"/>
<reference evidence="7 8" key="1">
    <citation type="journal article" date="2010" name="PLoS ONE">
        <title>The genome sequence of the rumen methanogen Methanobrevibacter ruminantium reveals new possibilities for controlling ruminant methane emissions.</title>
        <authorList>
            <person name="Leahy S.C."/>
            <person name="Kelly W.J."/>
            <person name="Altermann E."/>
            <person name="Ronimus R.S."/>
            <person name="Yeoman C.J."/>
            <person name="Pacheco D.M."/>
            <person name="Li D."/>
            <person name="Kong Z."/>
            <person name="McTavish S."/>
            <person name="Sang C."/>
            <person name="Lambie S.C."/>
            <person name="Janssen P.H."/>
            <person name="Dey D."/>
            <person name="Attwood G.T."/>
        </authorList>
    </citation>
    <scope>NUCLEOTIDE SEQUENCE [LARGE SCALE GENOMIC DNA]</scope>
    <source>
        <strain evidence="8">ATCC 35063 / DSM 1093 / JCM 13430 / OCM 146 / M1</strain>
    </source>
</reference>
<organism evidence="7 8">
    <name type="scientific">Methanobrevibacter ruminantium (strain ATCC 35063 / DSM 1093 / JCM 13430 / OCM 146 / M1)</name>
    <name type="common">Methanobacterium ruminantium</name>
    <dbReference type="NCBI Taxonomy" id="634498"/>
    <lineage>
        <taxon>Archaea</taxon>
        <taxon>Methanobacteriati</taxon>
        <taxon>Methanobacteriota</taxon>
        <taxon>Methanomada group</taxon>
        <taxon>Methanobacteria</taxon>
        <taxon>Methanobacteriales</taxon>
        <taxon>Methanobacteriaceae</taxon>
        <taxon>Methanobrevibacter</taxon>
    </lineage>
</organism>
<keyword evidence="4" id="KW-0288">FMN</keyword>
<dbReference type="EMBL" id="CP001719">
    <property type="protein sequence ID" value="ADC47459.1"/>
    <property type="molecule type" value="Genomic_DNA"/>
</dbReference>
<dbReference type="KEGG" id="mru:mru_1609"/>
<comment type="cofactor">
    <cofactor evidence="2">
        <name>[4Fe-4S] cluster</name>
        <dbReference type="ChEBI" id="CHEBI:49883"/>
    </cofactor>
</comment>
<dbReference type="InterPro" id="IPR029039">
    <property type="entry name" value="Flavoprotein-like_sf"/>
</dbReference>
<keyword evidence="8" id="KW-1185">Reference proteome</keyword>
<dbReference type="GeneID" id="8771268"/>
<comment type="cofactor">
    <cofactor evidence="1">
        <name>FMN</name>
        <dbReference type="ChEBI" id="CHEBI:58210"/>
    </cofactor>
</comment>
<sequence>MKVLLINGSPHKEGCTFTALSEIKNQLEKEDIDSEIFWIGTKPVRGCIACKKCGHKEGKCAFDDDPANEIIDKLIEADGVIVGSPVYYAGPNGALCAVLDRVFYASGGRFAFKPAASVVSGRRGGASASFDRLNKYFTISNMPIISSQYWNMVHGNTPEEVRQDLEGLQTMRTLAKNMAWMLKSIENSDLPNLEDKIATNFVR</sequence>
<dbReference type="Proteomes" id="UP000008680">
    <property type="component" value="Chromosome"/>
</dbReference>
<evidence type="ECO:0000256" key="3">
    <source>
        <dbReference type="ARBA" id="ARBA00022630"/>
    </source>
</evidence>
<dbReference type="InterPro" id="IPR051796">
    <property type="entry name" value="ISF_SsuE-like"/>
</dbReference>
<evidence type="ECO:0000256" key="2">
    <source>
        <dbReference type="ARBA" id="ARBA00001966"/>
    </source>
</evidence>
<protein>
    <submittedName>
        <fullName evidence="7">NADPH-dependent FMN reductase</fullName>
    </submittedName>
</protein>
<evidence type="ECO:0000313" key="7">
    <source>
        <dbReference type="EMBL" id="ADC47459.1"/>
    </source>
</evidence>
<evidence type="ECO:0000256" key="5">
    <source>
        <dbReference type="ARBA" id="ARBA00038292"/>
    </source>
</evidence>
<dbReference type="PATRIC" id="fig|634498.28.peg.1610"/>
<dbReference type="HOGENOM" id="CLU_050993_3_3_2"/>
<dbReference type="PANTHER" id="PTHR43278:SF4">
    <property type="entry name" value="NAD(P)H-DEPENDENT FMN-CONTAINING OXIDOREDUCTASE YWQN-RELATED"/>
    <property type="match status" value="1"/>
</dbReference>
<evidence type="ECO:0000256" key="1">
    <source>
        <dbReference type="ARBA" id="ARBA00001917"/>
    </source>
</evidence>
<dbReference type="SUPFAM" id="SSF52218">
    <property type="entry name" value="Flavoproteins"/>
    <property type="match status" value="1"/>
</dbReference>
<proteinExistence type="inferred from homology"/>
<accession>D3E4R5</accession>
<dbReference type="OrthoDB" id="9059at2157"/>
<dbReference type="RefSeq" id="WP_012956407.1">
    <property type="nucleotide sequence ID" value="NC_013790.1"/>
</dbReference>
<dbReference type="AlphaFoldDB" id="D3E4R5"/>